<evidence type="ECO:0000256" key="4">
    <source>
        <dbReference type="ARBA" id="ARBA00023136"/>
    </source>
</evidence>
<evidence type="ECO:0000256" key="3">
    <source>
        <dbReference type="ARBA" id="ARBA00022989"/>
    </source>
</evidence>
<evidence type="ECO:0000313" key="7">
    <source>
        <dbReference type="EMBL" id="SES37246.1"/>
    </source>
</evidence>
<accession>A0A1H9WTJ4</accession>
<comment type="subcellular location">
    <subcellularLocation>
        <location evidence="1">Endomembrane system</location>
        <topology evidence="1">Multi-pass membrane protein</topology>
    </subcellularLocation>
</comment>
<dbReference type="AlphaFoldDB" id="A0A1H9WTJ4"/>
<dbReference type="Pfam" id="PF02656">
    <property type="entry name" value="DUF202"/>
    <property type="match status" value="1"/>
</dbReference>
<dbReference type="RefSeq" id="WP_092783523.1">
    <property type="nucleotide sequence ID" value="NZ_FOGI01000011.1"/>
</dbReference>
<evidence type="ECO:0000256" key="5">
    <source>
        <dbReference type="SAM" id="Phobius"/>
    </source>
</evidence>
<name>A0A1H9WTJ4_9PSEU</name>
<evidence type="ECO:0000256" key="2">
    <source>
        <dbReference type="ARBA" id="ARBA00022692"/>
    </source>
</evidence>
<protein>
    <recommendedName>
        <fullName evidence="6">DUF202 domain-containing protein</fullName>
    </recommendedName>
</protein>
<dbReference type="EMBL" id="FOGI01000011">
    <property type="protein sequence ID" value="SES37246.1"/>
    <property type="molecule type" value="Genomic_DNA"/>
</dbReference>
<keyword evidence="2 5" id="KW-0812">Transmembrane</keyword>
<keyword evidence="4 5" id="KW-0472">Membrane</keyword>
<organism evidence="7 8">
    <name type="scientific">Actinokineospora terrae</name>
    <dbReference type="NCBI Taxonomy" id="155974"/>
    <lineage>
        <taxon>Bacteria</taxon>
        <taxon>Bacillati</taxon>
        <taxon>Actinomycetota</taxon>
        <taxon>Actinomycetes</taxon>
        <taxon>Pseudonocardiales</taxon>
        <taxon>Pseudonocardiaceae</taxon>
        <taxon>Actinokineospora</taxon>
    </lineage>
</organism>
<feature type="domain" description="DUF202" evidence="6">
    <location>
        <begin position="5"/>
        <end position="65"/>
    </location>
</feature>
<proteinExistence type="predicted"/>
<gene>
    <name evidence="7" type="ORF">SAMN04487818_111199</name>
</gene>
<evidence type="ECO:0000256" key="1">
    <source>
        <dbReference type="ARBA" id="ARBA00004127"/>
    </source>
</evidence>
<evidence type="ECO:0000259" key="6">
    <source>
        <dbReference type="Pfam" id="PF02656"/>
    </source>
</evidence>
<sequence length="94" mass="9665">MTTEDRGLQAERTRLAWSRTGLACAGVGALLLHGAMTPVAVGGGVGVLLCSLAMVLCGARRYRGRVLVLPAWVGLVAVVPCVVVVLVLVVGQRG</sequence>
<feature type="transmembrane region" description="Helical" evidence="5">
    <location>
        <begin position="66"/>
        <end position="90"/>
    </location>
</feature>
<dbReference type="InterPro" id="IPR003807">
    <property type="entry name" value="DUF202"/>
</dbReference>
<keyword evidence="8" id="KW-1185">Reference proteome</keyword>
<keyword evidence="3 5" id="KW-1133">Transmembrane helix</keyword>
<reference evidence="8" key="1">
    <citation type="submission" date="2016-10" db="EMBL/GenBank/DDBJ databases">
        <authorList>
            <person name="Varghese N."/>
            <person name="Submissions S."/>
        </authorList>
    </citation>
    <scope>NUCLEOTIDE SEQUENCE [LARGE SCALE GENOMIC DNA]</scope>
    <source>
        <strain evidence="8">DSM 44260</strain>
    </source>
</reference>
<dbReference type="Proteomes" id="UP000199051">
    <property type="component" value="Unassembled WGS sequence"/>
</dbReference>
<evidence type="ECO:0000313" key="8">
    <source>
        <dbReference type="Proteomes" id="UP000199051"/>
    </source>
</evidence>
<feature type="transmembrane region" description="Helical" evidence="5">
    <location>
        <begin position="39"/>
        <end position="59"/>
    </location>
</feature>
<dbReference type="GO" id="GO:0012505">
    <property type="term" value="C:endomembrane system"/>
    <property type="evidence" value="ECO:0007669"/>
    <property type="project" value="UniProtKB-SubCell"/>
</dbReference>